<gene>
    <name evidence="3" type="ORF">ENF18_07575</name>
</gene>
<dbReference type="Pfam" id="PF00374">
    <property type="entry name" value="NiFeSe_Hases"/>
    <property type="match status" value="2"/>
</dbReference>
<dbReference type="Proteomes" id="UP000885847">
    <property type="component" value="Unassembled WGS sequence"/>
</dbReference>
<reference evidence="3" key="1">
    <citation type="journal article" date="2020" name="mSystems">
        <title>Genome- and Community-Level Interaction Insights into Carbon Utilization and Element Cycling Functions of Hydrothermarchaeota in Hydrothermal Sediment.</title>
        <authorList>
            <person name="Zhou Z."/>
            <person name="Liu Y."/>
            <person name="Xu W."/>
            <person name="Pan J."/>
            <person name="Luo Z.H."/>
            <person name="Li M."/>
        </authorList>
    </citation>
    <scope>NUCLEOTIDE SEQUENCE [LARGE SCALE GENOMIC DNA]</scope>
    <source>
        <strain evidence="3">HyVt-102</strain>
    </source>
</reference>
<comment type="caution">
    <text evidence="3">The sequence shown here is derived from an EMBL/GenBank/DDBJ whole genome shotgun (WGS) entry which is preliminary data.</text>
</comment>
<keyword evidence="2" id="KW-0479">Metal-binding</keyword>
<feature type="binding site" evidence="2">
    <location>
        <position position="420"/>
    </location>
    <ligand>
        <name>Mg(2+)</name>
        <dbReference type="ChEBI" id="CHEBI:18420"/>
    </ligand>
</feature>
<keyword evidence="2" id="KW-0460">Magnesium</keyword>
<evidence type="ECO:0000256" key="2">
    <source>
        <dbReference type="PIRSR" id="PIRSR601501-1"/>
    </source>
</evidence>
<dbReference type="InterPro" id="IPR029014">
    <property type="entry name" value="NiFe-Hase_large"/>
</dbReference>
<keyword evidence="2" id="KW-0533">Nickel</keyword>
<dbReference type="AlphaFoldDB" id="A0A7C0VBI4"/>
<dbReference type="Gene3D" id="1.10.645.10">
    <property type="entry name" value="Cytochrome-c3 Hydrogenase, chain B"/>
    <property type="match status" value="1"/>
</dbReference>
<proteinExistence type="predicted"/>
<dbReference type="PROSITE" id="PS00508">
    <property type="entry name" value="NI_HGENASE_L_2"/>
    <property type="match status" value="1"/>
</dbReference>
<evidence type="ECO:0000256" key="1">
    <source>
        <dbReference type="ARBA" id="ARBA00023002"/>
    </source>
</evidence>
<feature type="binding site" evidence="2">
    <location>
        <position position="417"/>
    </location>
    <ligand>
        <name>Fe cation</name>
        <dbReference type="ChEBI" id="CHEBI:24875"/>
    </ligand>
</feature>
<dbReference type="GO" id="GO:0016151">
    <property type="term" value="F:nickel cation binding"/>
    <property type="evidence" value="ECO:0007669"/>
    <property type="project" value="InterPro"/>
</dbReference>
<dbReference type="GO" id="GO:0008901">
    <property type="term" value="F:ferredoxin hydrogenase activity"/>
    <property type="evidence" value="ECO:0007669"/>
    <property type="project" value="InterPro"/>
</dbReference>
<feature type="binding site" evidence="2">
    <location>
        <position position="414"/>
    </location>
    <ligand>
        <name>Ni(2+)</name>
        <dbReference type="ChEBI" id="CHEBI:49786"/>
    </ligand>
</feature>
<sequence>MKKVNIEPIARVEGHGGIRVEVEKNKIKKITVDIYEGPRLIEQMVVGKTPEEDVSITSRICAICFASHRLAAITGLEKALGIKVSKKTELLRELAHFGEMIESHSLHYYLLALPDLVGYPDAISMVNKYPDDVVGGLELKKFGNRVMEIIAGRRIHGENMRIGGFGKIPSDEELNWIKRRASELIPIIESGLELWGKLEIPDYMEEETNFVCMEPGNNQFGFSGTEIMVSDGTKVDVEEYKKITNERVVEHSFAKRCRYKGKPYTVGAIARIINLGDRIKTPIARDYLDRYYDEKKWKRNPIYNNVAQAIELLWCLEKIPGLVDEIKKAEYKPVKAKREDGTGTGGVEAPRGTLFHSYKIKNGLVAEANFIAPTTQNLDEMERYMMNAAKNLLNQGREDIELPLEIIVRAFDPCISCSAHLVRVVKKG</sequence>
<keyword evidence="2" id="KW-0408">Iron</keyword>
<feature type="binding site" evidence="2">
    <location>
        <position position="64"/>
    </location>
    <ligand>
        <name>Fe cation</name>
        <dbReference type="ChEBI" id="CHEBI:24875"/>
    </ligand>
</feature>
<accession>A0A7C0VBI4</accession>
<dbReference type="PANTHER" id="PTHR43600">
    <property type="entry name" value="COENZYME F420 HYDROGENASE, SUBUNIT ALPHA"/>
    <property type="match status" value="1"/>
</dbReference>
<feature type="binding site" evidence="2">
    <location>
        <position position="42"/>
    </location>
    <ligand>
        <name>Mg(2+)</name>
        <dbReference type="ChEBI" id="CHEBI:18420"/>
    </ligand>
</feature>
<keyword evidence="1" id="KW-0560">Oxidoreductase</keyword>
<feature type="binding site" evidence="2">
    <location>
        <position position="64"/>
    </location>
    <ligand>
        <name>Ni(2+)</name>
        <dbReference type="ChEBI" id="CHEBI:49786"/>
    </ligand>
</feature>
<organism evidence="3">
    <name type="scientific">candidate division WOR-3 bacterium</name>
    <dbReference type="NCBI Taxonomy" id="2052148"/>
    <lineage>
        <taxon>Bacteria</taxon>
        <taxon>Bacteria division WOR-3</taxon>
    </lineage>
</organism>
<dbReference type="InterPro" id="IPR018194">
    <property type="entry name" value="Ni-dep_hyd_lsu_Ni_BS"/>
</dbReference>
<dbReference type="SUPFAM" id="SSF56762">
    <property type="entry name" value="HydB/Nqo4-like"/>
    <property type="match status" value="1"/>
</dbReference>
<feature type="binding site" evidence="2">
    <location>
        <position position="61"/>
    </location>
    <ligand>
        <name>Ni(2+)</name>
        <dbReference type="ChEBI" id="CHEBI:49786"/>
    </ligand>
</feature>
<name>A0A7C0VBI4_UNCW3</name>
<evidence type="ECO:0000313" key="3">
    <source>
        <dbReference type="EMBL" id="HDI83632.1"/>
    </source>
</evidence>
<comment type="cofactor">
    <cofactor evidence="2">
        <name>Ni(2+)</name>
        <dbReference type="ChEBI" id="CHEBI:49786"/>
    </cofactor>
</comment>
<comment type="cofactor">
    <cofactor evidence="2">
        <name>Fe cation</name>
        <dbReference type="ChEBI" id="CHEBI:24875"/>
    </cofactor>
</comment>
<dbReference type="PANTHER" id="PTHR43600:SF4">
    <property type="entry name" value="CYTOSOLIC NIFE-HYDROGENASE, ALPHA SUBUNIT"/>
    <property type="match status" value="1"/>
</dbReference>
<protein>
    <submittedName>
        <fullName evidence="3">Ni/Fe hydrogenase subunit alpha</fullName>
    </submittedName>
</protein>
<dbReference type="InterPro" id="IPR001501">
    <property type="entry name" value="Ni-dep_hyd_lsu"/>
</dbReference>
<dbReference type="EMBL" id="DQWE01000356">
    <property type="protein sequence ID" value="HDI83632.1"/>
    <property type="molecule type" value="Genomic_DNA"/>
</dbReference>